<keyword evidence="2" id="KW-0812">Transmembrane</keyword>
<evidence type="ECO:0000256" key="2">
    <source>
        <dbReference type="SAM" id="Phobius"/>
    </source>
</evidence>
<dbReference type="Proteomes" id="UP001583280">
    <property type="component" value="Unassembled WGS sequence"/>
</dbReference>
<gene>
    <name evidence="3" type="ORF">Cpir12675_003031</name>
</gene>
<feature type="region of interest" description="Disordered" evidence="1">
    <location>
        <begin position="114"/>
        <end position="134"/>
    </location>
</feature>
<dbReference type="PANTHER" id="PTHR39466">
    <property type="entry name" value="RGS DOMAIN-CONTAINING PROTEIN"/>
    <property type="match status" value="1"/>
</dbReference>
<keyword evidence="2" id="KW-1133">Transmembrane helix</keyword>
<feature type="transmembrane region" description="Helical" evidence="2">
    <location>
        <begin position="404"/>
        <end position="429"/>
    </location>
</feature>
<dbReference type="InterPro" id="IPR044926">
    <property type="entry name" value="RGS_subdomain_2"/>
</dbReference>
<dbReference type="SUPFAM" id="SSF48097">
    <property type="entry name" value="Regulator of G-protein signaling, RGS"/>
    <property type="match status" value="1"/>
</dbReference>
<comment type="caution">
    <text evidence="3">The sequence shown here is derived from an EMBL/GenBank/DDBJ whole genome shotgun (WGS) entry which is preliminary data.</text>
</comment>
<sequence>MFFVRLPDWMSWYQRPDYKDIRLYSKAIGEGERSPSPDMRSKNTVPPNLRLERVLDNKTCSPMSLYDFYMYLKYVEHSPENLEFYIWYKNYESKHSRSRPSSMKASIAPSDISLHDLGEGMGMSPSESDGTICPEDEETDAAYTVDAEVANVTREQIADLIGRQAMCGPGSCTPSFADRLKDAVRGIMPHNEKTEGQSGNSNTLNIINPSTRGARAELNAVINLFLLPGADKELNIPPAMRDRALASLQHSTDPVHLAGIADHVYMLLRNCSHRNFIRKGMGNGTLETLCSSILLGAVLTALAFLVLFTRAFTPHKGAHSMFEAFAPWPLWCFGMSFLLAGMRGSCFFLLMLSRRQALPWERFDDSASITSNKSSLMKRVSRHMIFDRKMRVKDQGMRQLQQRIIVQSVLGGSIFASICVLIFIFLPIWKQTI</sequence>
<evidence type="ECO:0000313" key="4">
    <source>
        <dbReference type="Proteomes" id="UP001583280"/>
    </source>
</evidence>
<reference evidence="3 4" key="1">
    <citation type="journal article" date="2024" name="IMA Fungus">
        <title>IMA Genome - F19 : A genome assembly and annotation guide to empower mycologists, including annotated draft genome sequences of Ceratocystis pirilliformis, Diaporthe australafricana, Fusarium ophioides, Paecilomyces lecythidis, and Sporothrix stenoceras.</title>
        <authorList>
            <person name="Aylward J."/>
            <person name="Wilson A.M."/>
            <person name="Visagie C.M."/>
            <person name="Spraker J."/>
            <person name="Barnes I."/>
            <person name="Buitendag C."/>
            <person name="Ceriani C."/>
            <person name="Del Mar Angel L."/>
            <person name="du Plessis D."/>
            <person name="Fuchs T."/>
            <person name="Gasser K."/>
            <person name="Kramer D."/>
            <person name="Li W."/>
            <person name="Munsamy K."/>
            <person name="Piso A."/>
            <person name="Price J.L."/>
            <person name="Sonnekus B."/>
            <person name="Thomas C."/>
            <person name="van der Nest A."/>
            <person name="van Dijk A."/>
            <person name="van Heerden A."/>
            <person name="van Vuuren N."/>
            <person name="Yilmaz N."/>
            <person name="Duong T.A."/>
            <person name="van der Merwe N.A."/>
            <person name="Wingfield M.J."/>
            <person name="Wingfield B.D."/>
        </authorList>
    </citation>
    <scope>NUCLEOTIDE SEQUENCE [LARGE SCALE GENOMIC DNA]</scope>
    <source>
        <strain evidence="3 4">CMW 12675</strain>
    </source>
</reference>
<accession>A0ABR3Z5B0</accession>
<name>A0ABR3Z5B0_9PEZI</name>
<evidence type="ECO:0000256" key="1">
    <source>
        <dbReference type="SAM" id="MobiDB-lite"/>
    </source>
</evidence>
<dbReference type="InterPro" id="IPR036305">
    <property type="entry name" value="RGS_sf"/>
</dbReference>
<dbReference type="Gene3D" id="1.10.167.10">
    <property type="entry name" value="Regulator of G-protein Signalling 4, domain 2"/>
    <property type="match status" value="1"/>
</dbReference>
<evidence type="ECO:0000313" key="3">
    <source>
        <dbReference type="EMBL" id="KAL1895809.1"/>
    </source>
</evidence>
<protein>
    <recommendedName>
        <fullName evidence="5">RGS domain-containing protein</fullName>
    </recommendedName>
</protein>
<evidence type="ECO:0008006" key="5">
    <source>
        <dbReference type="Google" id="ProtNLM"/>
    </source>
</evidence>
<keyword evidence="2" id="KW-0472">Membrane</keyword>
<dbReference type="EMBL" id="JAWDJO010000066">
    <property type="protein sequence ID" value="KAL1895809.1"/>
    <property type="molecule type" value="Genomic_DNA"/>
</dbReference>
<feature type="transmembrane region" description="Helical" evidence="2">
    <location>
        <begin position="328"/>
        <end position="352"/>
    </location>
</feature>
<feature type="transmembrane region" description="Helical" evidence="2">
    <location>
        <begin position="288"/>
        <end position="308"/>
    </location>
</feature>
<keyword evidence="4" id="KW-1185">Reference proteome</keyword>
<proteinExistence type="predicted"/>
<dbReference type="PANTHER" id="PTHR39466:SF1">
    <property type="entry name" value="RGS DOMAIN-CONTAINING PROTEIN"/>
    <property type="match status" value="1"/>
</dbReference>
<organism evidence="3 4">
    <name type="scientific">Ceratocystis pirilliformis</name>
    <dbReference type="NCBI Taxonomy" id="259994"/>
    <lineage>
        <taxon>Eukaryota</taxon>
        <taxon>Fungi</taxon>
        <taxon>Dikarya</taxon>
        <taxon>Ascomycota</taxon>
        <taxon>Pezizomycotina</taxon>
        <taxon>Sordariomycetes</taxon>
        <taxon>Hypocreomycetidae</taxon>
        <taxon>Microascales</taxon>
        <taxon>Ceratocystidaceae</taxon>
        <taxon>Ceratocystis</taxon>
    </lineage>
</organism>